<dbReference type="EC" id="1.7.1.17" evidence="6"/>
<feature type="domain" description="Flavodoxin-like fold" evidence="7">
    <location>
        <begin position="1"/>
        <end position="198"/>
    </location>
</feature>
<proteinExistence type="inferred from homology"/>
<dbReference type="eggNOG" id="COG1182">
    <property type="taxonomic scope" value="Bacteria"/>
</dbReference>
<dbReference type="InterPro" id="IPR029039">
    <property type="entry name" value="Flavoprotein-like_sf"/>
</dbReference>
<comment type="subunit">
    <text evidence="6">Homodimer.</text>
</comment>
<dbReference type="STRING" id="757424.Hsero_2995"/>
<dbReference type="GO" id="GO:0016787">
    <property type="term" value="F:hydrolase activity"/>
    <property type="evidence" value="ECO:0007669"/>
    <property type="project" value="UniProtKB-KW"/>
</dbReference>
<organism evidence="8 9">
    <name type="scientific">Herbaspirillum seropedicae (strain SmR1)</name>
    <dbReference type="NCBI Taxonomy" id="757424"/>
    <lineage>
        <taxon>Bacteria</taxon>
        <taxon>Pseudomonadati</taxon>
        <taxon>Pseudomonadota</taxon>
        <taxon>Betaproteobacteria</taxon>
        <taxon>Burkholderiales</taxon>
        <taxon>Oxalobacteraceae</taxon>
        <taxon>Herbaspirillum</taxon>
    </lineage>
</organism>
<keyword evidence="9" id="KW-1185">Reference proteome</keyword>
<dbReference type="GO" id="GO:0010181">
    <property type="term" value="F:FMN binding"/>
    <property type="evidence" value="ECO:0007669"/>
    <property type="project" value="UniProtKB-UniRule"/>
</dbReference>
<dbReference type="GO" id="GO:0009055">
    <property type="term" value="F:electron transfer activity"/>
    <property type="evidence" value="ECO:0007669"/>
    <property type="project" value="UniProtKB-UniRule"/>
</dbReference>
<dbReference type="InterPro" id="IPR023048">
    <property type="entry name" value="NADH:quinone_OxRdtase_FMN_depd"/>
</dbReference>
<comment type="caution">
    <text evidence="6">Lacks conserved residue(s) required for the propagation of feature annotation.</text>
</comment>
<evidence type="ECO:0000256" key="2">
    <source>
        <dbReference type="ARBA" id="ARBA00022643"/>
    </source>
</evidence>
<dbReference type="PANTHER" id="PTHR43741">
    <property type="entry name" value="FMN-DEPENDENT NADH-AZOREDUCTASE 1"/>
    <property type="match status" value="1"/>
</dbReference>
<sequence length="208" mass="23151">MKILHINSSSRGADSRSLQLTEVFLRELEKHKAIEVDRFDLFSGELPAFGELAVGAKMAMFTGAEATSEQKHAWASIKAVFDRFASADAYVINVPLWNNGLPYVLKQFIDVVTQPGWAFGFDLENGYSGLLKNRKACIIHASGVYHPGIPTNFGSDFSTPYLTDWLKFVGIEEADIHQIHYAPTVVNADLEGIRRRVEHQAASIASYF</sequence>
<dbReference type="EC" id="1.6.5.-" evidence="6"/>
<comment type="similarity">
    <text evidence="6">Belongs to the azoreductase type 1 family.</text>
</comment>
<dbReference type="OrthoDB" id="9787136at2"/>
<reference evidence="8 9" key="1">
    <citation type="submission" date="2010-04" db="EMBL/GenBank/DDBJ databases">
        <title>The genome of Herbaspirillum seropedicae SmR1, an endophytic, nitrogen-fixing, plant-growth promoting beta-Proteobacteria.</title>
        <authorList>
            <person name="Pedrosa F.O."/>
            <person name="Monteiro R.A."/>
            <person name="Wassem R."/>
            <person name="Cruz L.M."/>
            <person name="Ayub R.A."/>
            <person name="Colauto N.B."/>
            <person name="Fernandez M.A."/>
            <person name="Fungaro M.H.P."/>
            <person name="Grisard E.C."/>
            <person name="Hungria M."/>
            <person name="Madeira H.M.F."/>
            <person name="Nodari R.O."/>
            <person name="Osaku C.A."/>
            <person name="Petzl-Erler M.L."/>
            <person name="Terenzi H."/>
            <person name="Vieira L.G.E."/>
            <person name="Almeida M.I.M."/>
            <person name="Alves L.R."/>
            <person name="Arantes O.M.N."/>
            <person name="Balsanelli E."/>
            <person name="Barcellos F.G."/>
            <person name="Baura V.A."/>
            <person name="Binde D.R."/>
            <person name="Campo R.J."/>
            <person name="Chubatsu L.S."/>
            <person name="Chueire L.M.O."/>
            <person name="Ciferri R.R."/>
            <person name="Correa L.C."/>
            <person name="da Conceicao Silva J.L."/>
            <person name="Dabul A.N.G."/>
            <person name="Dambros B.P."/>
            <person name="Faoro H."/>
            <person name="Favetti A."/>
            <person name="Friedermann G."/>
            <person name="Furlaneto M.C."/>
            <person name="Gasques L.S."/>
            <person name="Gimenes C.C.T."/>
            <person name="Gioppo N.M.R."/>
            <person name="Glienke-Blanco C."/>
            <person name="Godoy L.P."/>
            <person name="Guerra M.P."/>
            <person name="Karp S."/>
            <person name="Kava-Cordeiro V."/>
            <person name="Margarido V.P."/>
            <person name="Mathioni S.M."/>
            <person name="Menck-Soares M.A."/>
            <person name="Murace N.K."/>
            <person name="Nicolas M.F."/>
            <person name="Oliveira C.E.C."/>
            <person name="Pagnan N.A.B."/>
            <person name="Pamphile J.A."/>
            <person name="Patussi E.V."/>
            <person name="Pereira L.F.P."/>
            <person name="Pereira-Ferrari L."/>
            <person name="Pinto F.G.S."/>
            <person name="Precoma C."/>
            <person name="Prioli A.J."/>
            <person name="Prioli S.M.A.P."/>
            <person name="Raittz R.T."/>
            <person name="Ramos H.J.O."/>
            <person name="Ribeiro E.M.S.F."/>
            <person name="Rigo L.U."/>
            <person name="Rocha C.L.M.S.C."/>
            <person name="Rocha S.N."/>
            <person name="Santos K."/>
            <person name="Satori D."/>
            <person name="Silva A.G."/>
            <person name="Simao R.C.G."/>
            <person name="Soares M.A.M."/>
            <person name="Souza E.M."/>
            <person name="Steffens M.B.R."/>
            <person name="Steindel M."/>
            <person name="Tadra-Sfeir M.Z."/>
            <person name="Takahashi E.K."/>
            <person name="Torres R.A."/>
            <person name="Valle J.S."/>
            <person name="Vernal J.I."/>
            <person name="Vilas-Boas L.A."/>
            <person name="Watanabe M.A.E."/>
            <person name="Weiss V.A."/>
            <person name="Yates M.A."/>
            <person name="Souza E.M."/>
        </authorList>
    </citation>
    <scope>NUCLEOTIDE SEQUENCE [LARGE SCALE GENOMIC DNA]</scope>
    <source>
        <strain evidence="8 9">SmR1</strain>
    </source>
</reference>
<keyword evidence="8" id="KW-0378">Hydrolase</keyword>
<evidence type="ECO:0000256" key="1">
    <source>
        <dbReference type="ARBA" id="ARBA00022630"/>
    </source>
</evidence>
<gene>
    <name evidence="8" type="primary">acpD</name>
    <name evidence="6" type="synonym">azoR</name>
    <name evidence="8" type="ordered locus">Hsero_2995</name>
</gene>
<dbReference type="HOGENOM" id="CLU_088964_1_0_4"/>
<dbReference type="SUPFAM" id="SSF52218">
    <property type="entry name" value="Flavoproteins"/>
    <property type="match status" value="1"/>
</dbReference>
<comment type="function">
    <text evidence="6">Also exhibits azoreductase activity. Catalyzes the reductive cleavage of the azo bond in aromatic azo compounds to the corresponding amines.</text>
</comment>
<dbReference type="RefSeq" id="WP_013234952.1">
    <property type="nucleotide sequence ID" value="NC_014323.1"/>
</dbReference>
<dbReference type="AlphaFoldDB" id="D8J0C7"/>
<dbReference type="InterPro" id="IPR050104">
    <property type="entry name" value="FMN-dep_NADH:Q_OxRdtase_AzoR1"/>
</dbReference>
<keyword evidence="3 6" id="KW-0560">Oxidoreductase</keyword>
<evidence type="ECO:0000256" key="3">
    <source>
        <dbReference type="ARBA" id="ARBA00023002"/>
    </source>
</evidence>
<feature type="binding site" evidence="6">
    <location>
        <begin position="15"/>
        <end position="17"/>
    </location>
    <ligand>
        <name>FMN</name>
        <dbReference type="ChEBI" id="CHEBI:58210"/>
    </ligand>
</feature>
<dbReference type="PANTHER" id="PTHR43741:SF4">
    <property type="entry name" value="FMN-DEPENDENT NADH:QUINONE OXIDOREDUCTASE"/>
    <property type="match status" value="1"/>
</dbReference>
<comment type="catalytic activity">
    <reaction evidence="6">
        <text>2 a quinone + NADH + H(+) = 2 a 1,4-benzosemiquinone + NAD(+)</text>
        <dbReference type="Rhea" id="RHEA:65952"/>
        <dbReference type="ChEBI" id="CHEBI:15378"/>
        <dbReference type="ChEBI" id="CHEBI:57540"/>
        <dbReference type="ChEBI" id="CHEBI:57945"/>
        <dbReference type="ChEBI" id="CHEBI:132124"/>
        <dbReference type="ChEBI" id="CHEBI:134225"/>
    </reaction>
</comment>
<feature type="binding site" evidence="6">
    <location>
        <position position="9"/>
    </location>
    <ligand>
        <name>FMN</name>
        <dbReference type="ChEBI" id="CHEBI:58210"/>
    </ligand>
</feature>
<dbReference type="EMBL" id="CP002039">
    <property type="protein sequence ID" value="ADJ64483.1"/>
    <property type="molecule type" value="Genomic_DNA"/>
</dbReference>
<dbReference type="GeneID" id="29391934"/>
<evidence type="ECO:0000313" key="8">
    <source>
        <dbReference type="EMBL" id="ADJ64483.1"/>
    </source>
</evidence>
<evidence type="ECO:0000313" key="9">
    <source>
        <dbReference type="Proteomes" id="UP000000329"/>
    </source>
</evidence>
<dbReference type="KEGG" id="hse:Hsero_2995"/>
<protein>
    <recommendedName>
        <fullName evidence="6">FMN dependent NADH:quinone oxidoreductase</fullName>
        <ecNumber evidence="6">1.6.5.-</ecNumber>
    </recommendedName>
    <alternativeName>
        <fullName evidence="6">Azo-dye reductase</fullName>
    </alternativeName>
    <alternativeName>
        <fullName evidence="6">FMN-dependent NADH-azo compound oxidoreductase</fullName>
    </alternativeName>
    <alternativeName>
        <fullName evidence="6">FMN-dependent NADH-azoreductase</fullName>
        <ecNumber evidence="6">1.7.1.17</ecNumber>
    </alternativeName>
</protein>
<dbReference type="Gene3D" id="3.40.50.360">
    <property type="match status" value="1"/>
</dbReference>
<comment type="function">
    <text evidence="6">Quinone reductase that provides resistance to thiol-specific stress caused by electrophilic quinones.</text>
</comment>
<dbReference type="GO" id="GO:0016652">
    <property type="term" value="F:oxidoreductase activity, acting on NAD(P)H as acceptor"/>
    <property type="evidence" value="ECO:0007669"/>
    <property type="project" value="UniProtKB-UniRule"/>
</dbReference>
<comment type="cofactor">
    <cofactor evidence="6">
        <name>FMN</name>
        <dbReference type="ChEBI" id="CHEBI:58210"/>
    </cofactor>
    <text evidence="6">Binds 1 FMN per subunit.</text>
</comment>
<dbReference type="InterPro" id="IPR003680">
    <property type="entry name" value="Flavodoxin_fold"/>
</dbReference>
<keyword evidence="4 6" id="KW-0520">NAD</keyword>
<comment type="catalytic activity">
    <reaction evidence="5">
        <text>N,N-dimethyl-1,4-phenylenediamine + anthranilate + 2 NAD(+) = 2-(4-dimethylaminophenyl)diazenylbenzoate + 2 NADH + 2 H(+)</text>
        <dbReference type="Rhea" id="RHEA:55872"/>
        <dbReference type="ChEBI" id="CHEBI:15378"/>
        <dbReference type="ChEBI" id="CHEBI:15783"/>
        <dbReference type="ChEBI" id="CHEBI:16567"/>
        <dbReference type="ChEBI" id="CHEBI:57540"/>
        <dbReference type="ChEBI" id="CHEBI:57945"/>
        <dbReference type="ChEBI" id="CHEBI:71579"/>
        <dbReference type="EC" id="1.7.1.17"/>
    </reaction>
    <physiologicalReaction direction="right-to-left" evidence="5">
        <dbReference type="Rhea" id="RHEA:55874"/>
    </physiologicalReaction>
</comment>
<dbReference type="Proteomes" id="UP000000329">
    <property type="component" value="Chromosome"/>
</dbReference>
<evidence type="ECO:0000256" key="4">
    <source>
        <dbReference type="ARBA" id="ARBA00023027"/>
    </source>
</evidence>
<dbReference type="GO" id="GO:0016655">
    <property type="term" value="F:oxidoreductase activity, acting on NAD(P)H, quinone or similar compound as acceptor"/>
    <property type="evidence" value="ECO:0007669"/>
    <property type="project" value="InterPro"/>
</dbReference>
<name>D8J0C7_HERSS</name>
<evidence type="ECO:0000256" key="6">
    <source>
        <dbReference type="HAMAP-Rule" id="MF_01216"/>
    </source>
</evidence>
<evidence type="ECO:0000259" key="7">
    <source>
        <dbReference type="Pfam" id="PF02525"/>
    </source>
</evidence>
<dbReference type="Pfam" id="PF02525">
    <property type="entry name" value="Flavodoxin_2"/>
    <property type="match status" value="1"/>
</dbReference>
<accession>D8J0C7</accession>
<keyword evidence="2 6" id="KW-0288">FMN</keyword>
<keyword evidence="1 6" id="KW-0285">Flavoprotein</keyword>
<evidence type="ECO:0000256" key="5">
    <source>
        <dbReference type="ARBA" id="ARBA00048542"/>
    </source>
</evidence>
<dbReference type="HAMAP" id="MF_01216">
    <property type="entry name" value="Azoreductase_type1"/>
    <property type="match status" value="1"/>
</dbReference>